<dbReference type="GO" id="GO:0006396">
    <property type="term" value="P:RNA processing"/>
    <property type="evidence" value="ECO:0007669"/>
    <property type="project" value="InterPro"/>
</dbReference>
<proteinExistence type="predicted"/>
<dbReference type="CDD" id="cd00593">
    <property type="entry name" value="RIBOc"/>
    <property type="match status" value="1"/>
</dbReference>
<keyword evidence="3" id="KW-1185">Reference proteome</keyword>
<accession>A0A6A7AR33</accession>
<evidence type="ECO:0000313" key="2">
    <source>
        <dbReference type="EMBL" id="KAF2844648.1"/>
    </source>
</evidence>
<dbReference type="AlphaFoldDB" id="A0A6A7AR33"/>
<name>A0A6A7AR33_9PLEO</name>
<evidence type="ECO:0000259" key="1">
    <source>
        <dbReference type="PROSITE" id="PS50142"/>
    </source>
</evidence>
<dbReference type="Gene3D" id="1.10.1520.10">
    <property type="entry name" value="Ribonuclease III domain"/>
    <property type="match status" value="1"/>
</dbReference>
<feature type="domain" description="RNase III" evidence="1">
    <location>
        <begin position="10"/>
        <end position="139"/>
    </location>
</feature>
<dbReference type="InterPro" id="IPR036389">
    <property type="entry name" value="RNase_III_sf"/>
</dbReference>
<dbReference type="SMART" id="SM00535">
    <property type="entry name" value="RIBOc"/>
    <property type="match status" value="1"/>
</dbReference>
<dbReference type="SUPFAM" id="SSF69065">
    <property type="entry name" value="RNase III domain-like"/>
    <property type="match status" value="1"/>
</dbReference>
<dbReference type="OrthoDB" id="67027at2759"/>
<gene>
    <name evidence="2" type="ORF">T440DRAFT_409765</name>
</gene>
<sequence length="161" mass="17165">MSNPDIFSRAPQIEAIVGYTFSNKTHAVEAVQMAAPQIATVVSGSISRVDNNRRLAVLGNAVLAKVLCAAWFGAHTPLQLTDWDRLRNELLSNDTLAARGFNLGLDTCVITNAGNSGVSSKMMSTTVEAVIGAIYEDGGDDAVHLVLTNMGFFQHALLTVM</sequence>
<dbReference type="InterPro" id="IPR000999">
    <property type="entry name" value="RNase_III_dom"/>
</dbReference>
<dbReference type="Proteomes" id="UP000799423">
    <property type="component" value="Unassembled WGS sequence"/>
</dbReference>
<organism evidence="2 3">
    <name type="scientific">Plenodomus tracheiphilus IPT5</name>
    <dbReference type="NCBI Taxonomy" id="1408161"/>
    <lineage>
        <taxon>Eukaryota</taxon>
        <taxon>Fungi</taxon>
        <taxon>Dikarya</taxon>
        <taxon>Ascomycota</taxon>
        <taxon>Pezizomycotina</taxon>
        <taxon>Dothideomycetes</taxon>
        <taxon>Pleosporomycetidae</taxon>
        <taxon>Pleosporales</taxon>
        <taxon>Pleosporineae</taxon>
        <taxon>Leptosphaeriaceae</taxon>
        <taxon>Plenodomus</taxon>
    </lineage>
</organism>
<dbReference type="EMBL" id="MU006369">
    <property type="protein sequence ID" value="KAF2844648.1"/>
    <property type="molecule type" value="Genomic_DNA"/>
</dbReference>
<dbReference type="PROSITE" id="PS50142">
    <property type="entry name" value="RNASE_3_2"/>
    <property type="match status" value="1"/>
</dbReference>
<reference evidence="2" key="1">
    <citation type="submission" date="2020-01" db="EMBL/GenBank/DDBJ databases">
        <authorList>
            <consortium name="DOE Joint Genome Institute"/>
            <person name="Haridas S."/>
            <person name="Albert R."/>
            <person name="Binder M."/>
            <person name="Bloem J."/>
            <person name="Labutti K."/>
            <person name="Salamov A."/>
            <person name="Andreopoulos B."/>
            <person name="Baker S.E."/>
            <person name="Barry K."/>
            <person name="Bills G."/>
            <person name="Bluhm B.H."/>
            <person name="Cannon C."/>
            <person name="Castanera R."/>
            <person name="Culley D.E."/>
            <person name="Daum C."/>
            <person name="Ezra D."/>
            <person name="Gonzalez J.B."/>
            <person name="Henrissat B."/>
            <person name="Kuo A."/>
            <person name="Liang C."/>
            <person name="Lipzen A."/>
            <person name="Lutzoni F."/>
            <person name="Magnuson J."/>
            <person name="Mondo S."/>
            <person name="Nolan M."/>
            <person name="Ohm R."/>
            <person name="Pangilinan J."/>
            <person name="Park H.-J."/>
            <person name="Ramirez L."/>
            <person name="Alfaro M."/>
            <person name="Sun H."/>
            <person name="Tritt A."/>
            <person name="Yoshinaga Y."/>
            <person name="Zwiers L.-H."/>
            <person name="Turgeon B.G."/>
            <person name="Goodwin S.B."/>
            <person name="Spatafora J.W."/>
            <person name="Crous P.W."/>
            <person name="Grigoriev I.V."/>
        </authorList>
    </citation>
    <scope>NUCLEOTIDE SEQUENCE</scope>
    <source>
        <strain evidence="2">IPT5</strain>
    </source>
</reference>
<protein>
    <submittedName>
        <fullName evidence="2">Ribonuclease III</fullName>
    </submittedName>
</protein>
<dbReference type="GO" id="GO:0004525">
    <property type="term" value="F:ribonuclease III activity"/>
    <property type="evidence" value="ECO:0007669"/>
    <property type="project" value="InterPro"/>
</dbReference>
<dbReference type="Pfam" id="PF14622">
    <property type="entry name" value="Ribonucleas_3_3"/>
    <property type="match status" value="1"/>
</dbReference>
<evidence type="ECO:0000313" key="3">
    <source>
        <dbReference type="Proteomes" id="UP000799423"/>
    </source>
</evidence>